<proteinExistence type="predicted"/>
<dbReference type="Proteomes" id="UP000254051">
    <property type="component" value="Unassembled WGS sequence"/>
</dbReference>
<dbReference type="InterPro" id="IPR001851">
    <property type="entry name" value="ABC_transp_permease"/>
</dbReference>
<feature type="transmembrane region" description="Helical" evidence="9">
    <location>
        <begin position="269"/>
        <end position="289"/>
    </location>
</feature>
<reference evidence="11" key="1">
    <citation type="submission" date="2017-07" db="EMBL/GenBank/DDBJ databases">
        <authorList>
            <person name="Varghese N."/>
            <person name="Submissions S."/>
        </authorList>
    </citation>
    <scope>NUCLEOTIDE SEQUENCE [LARGE SCALE GENOMIC DNA]</scope>
    <source>
        <strain evidence="11">NLAE-zl-C134</strain>
    </source>
</reference>
<evidence type="ECO:0000313" key="10">
    <source>
        <dbReference type="EMBL" id="SUQ14512.1"/>
    </source>
</evidence>
<feature type="transmembrane region" description="Helical" evidence="9">
    <location>
        <begin position="94"/>
        <end position="116"/>
    </location>
</feature>
<feature type="transmembrane region" description="Helical" evidence="9">
    <location>
        <begin position="162"/>
        <end position="183"/>
    </location>
</feature>
<feature type="transmembrane region" description="Helical" evidence="9">
    <location>
        <begin position="213"/>
        <end position="233"/>
    </location>
</feature>
<feature type="transmembrane region" description="Helical" evidence="9">
    <location>
        <begin position="295"/>
        <end position="313"/>
    </location>
</feature>
<comment type="subcellular location">
    <subcellularLocation>
        <location evidence="1">Cell membrane</location>
        <topology evidence="1">Multi-pass membrane protein</topology>
    </subcellularLocation>
</comment>
<dbReference type="AlphaFoldDB" id="A0A315ZZC3"/>
<evidence type="ECO:0000256" key="2">
    <source>
        <dbReference type="ARBA" id="ARBA00022448"/>
    </source>
</evidence>
<dbReference type="PANTHER" id="PTHR32196:SF71">
    <property type="entry name" value="AUTOINDUCER 2 IMPORT SYSTEM PERMEASE PROTEIN LSRD"/>
    <property type="match status" value="1"/>
</dbReference>
<evidence type="ECO:0000256" key="4">
    <source>
        <dbReference type="ARBA" id="ARBA00022519"/>
    </source>
</evidence>
<keyword evidence="5 9" id="KW-0812">Transmembrane</keyword>
<dbReference type="RefSeq" id="WP_242992368.1">
    <property type="nucleotide sequence ID" value="NZ_QGDS01000006.1"/>
</dbReference>
<evidence type="ECO:0000256" key="1">
    <source>
        <dbReference type="ARBA" id="ARBA00004651"/>
    </source>
</evidence>
<name>A0A315ZZC3_9FIRM</name>
<evidence type="ECO:0000256" key="7">
    <source>
        <dbReference type="ARBA" id="ARBA00023136"/>
    </source>
</evidence>
<evidence type="ECO:0000256" key="9">
    <source>
        <dbReference type="SAM" id="Phobius"/>
    </source>
</evidence>
<keyword evidence="11" id="KW-1185">Reference proteome</keyword>
<keyword evidence="2" id="KW-0813">Transport</keyword>
<feature type="transmembrane region" description="Helical" evidence="9">
    <location>
        <begin position="123"/>
        <end position="142"/>
    </location>
</feature>
<evidence type="ECO:0000256" key="6">
    <source>
        <dbReference type="ARBA" id="ARBA00022989"/>
    </source>
</evidence>
<feature type="transmembrane region" description="Helical" evidence="9">
    <location>
        <begin position="71"/>
        <end position="88"/>
    </location>
</feature>
<feature type="transmembrane region" description="Helical" evidence="9">
    <location>
        <begin position="46"/>
        <end position="64"/>
    </location>
</feature>
<keyword evidence="6 9" id="KW-1133">Transmembrane helix</keyword>
<evidence type="ECO:0000256" key="5">
    <source>
        <dbReference type="ARBA" id="ARBA00022692"/>
    </source>
</evidence>
<dbReference type="EMBL" id="UHJJ01000006">
    <property type="protein sequence ID" value="SUQ14512.1"/>
    <property type="molecule type" value="Genomic_DNA"/>
</dbReference>
<organism evidence="10 11">
    <name type="scientific">Faecalicatena contorta</name>
    <dbReference type="NCBI Taxonomy" id="39482"/>
    <lineage>
        <taxon>Bacteria</taxon>
        <taxon>Bacillati</taxon>
        <taxon>Bacillota</taxon>
        <taxon>Clostridia</taxon>
        <taxon>Lachnospirales</taxon>
        <taxon>Lachnospiraceae</taxon>
        <taxon>Faecalicatena</taxon>
    </lineage>
</organism>
<protein>
    <recommendedName>
        <fullName evidence="8">Autoinducer 2 import system permease protein LsrD</fullName>
    </recommendedName>
</protein>
<evidence type="ECO:0000313" key="11">
    <source>
        <dbReference type="Proteomes" id="UP000254051"/>
    </source>
</evidence>
<feature type="transmembrane region" description="Helical" evidence="9">
    <location>
        <begin position="12"/>
        <end position="34"/>
    </location>
</feature>
<dbReference type="GO" id="GO:0005886">
    <property type="term" value="C:plasma membrane"/>
    <property type="evidence" value="ECO:0007669"/>
    <property type="project" value="UniProtKB-SubCell"/>
</dbReference>
<evidence type="ECO:0000256" key="8">
    <source>
        <dbReference type="ARBA" id="ARBA00039381"/>
    </source>
</evidence>
<sequence length="324" mass="34557">MSSEKNDTWKKILTTEFYLLLFLVAAMLFLAVFAKGFYDISNLMNLLNRFNYTLIAAIGMNLIIITSNIDVSAGALVSVLCIVAAFLGKGGMSIWLFLPAVMVIGGILSLINGLFITKMRIPAIVATLATTQLFQGVLPLVVNGSVYDLPENFTWLAYKAKIFGVFPASTVLMLTVTVIFLLFMKYSKFSKKLYAIGNNKEGARLAGVNVDKVVVIAYALAGVLYGITAVIIATASQRVTTTMANGKEMTFIAAVVLGGTSTAGGSGRLIGTVIGAFILALVSPAINYLGISPDWSDAIMGAIIIVSVVVSAVKIKKKRRIQAA</sequence>
<dbReference type="PANTHER" id="PTHR32196">
    <property type="entry name" value="ABC TRANSPORTER PERMEASE PROTEIN YPHD-RELATED-RELATED"/>
    <property type="match status" value="1"/>
</dbReference>
<keyword evidence="3" id="KW-1003">Cell membrane</keyword>
<dbReference type="GO" id="GO:0022857">
    <property type="term" value="F:transmembrane transporter activity"/>
    <property type="evidence" value="ECO:0007669"/>
    <property type="project" value="InterPro"/>
</dbReference>
<keyword evidence="7 9" id="KW-0472">Membrane</keyword>
<evidence type="ECO:0000256" key="3">
    <source>
        <dbReference type="ARBA" id="ARBA00022475"/>
    </source>
</evidence>
<dbReference type="Pfam" id="PF02653">
    <property type="entry name" value="BPD_transp_2"/>
    <property type="match status" value="1"/>
</dbReference>
<accession>A0A315ZZC3</accession>
<keyword evidence="4" id="KW-0997">Cell inner membrane</keyword>
<dbReference type="CDD" id="cd06579">
    <property type="entry name" value="TM_PBP1_transp_AraH_like"/>
    <property type="match status" value="1"/>
</dbReference>
<gene>
    <name evidence="10" type="ORF">SAMN05216529_106205</name>
</gene>